<reference evidence="2" key="2">
    <citation type="journal article" date="2007" name="Science">
        <title>Draft genome sequence of the sexually transmitted pathogen Trichomonas vaginalis.</title>
        <authorList>
            <person name="Carlton J.M."/>
            <person name="Hirt R.P."/>
            <person name="Silva J.C."/>
            <person name="Delcher A.L."/>
            <person name="Schatz M."/>
            <person name="Zhao Q."/>
            <person name="Wortman J.R."/>
            <person name="Bidwell S.L."/>
            <person name="Alsmark U.C.M."/>
            <person name="Besteiro S."/>
            <person name="Sicheritz-Ponten T."/>
            <person name="Noel C.J."/>
            <person name="Dacks J.B."/>
            <person name="Foster P.G."/>
            <person name="Simillion C."/>
            <person name="Van de Peer Y."/>
            <person name="Miranda-Saavedra D."/>
            <person name="Barton G.J."/>
            <person name="Westrop G.D."/>
            <person name="Mueller S."/>
            <person name="Dessi D."/>
            <person name="Fiori P.L."/>
            <person name="Ren Q."/>
            <person name="Paulsen I."/>
            <person name="Zhang H."/>
            <person name="Bastida-Corcuera F.D."/>
            <person name="Simoes-Barbosa A."/>
            <person name="Brown M.T."/>
            <person name="Hayes R.D."/>
            <person name="Mukherjee M."/>
            <person name="Okumura C.Y."/>
            <person name="Schneider R."/>
            <person name="Smith A.J."/>
            <person name="Vanacova S."/>
            <person name="Villalvazo M."/>
            <person name="Haas B.J."/>
            <person name="Pertea M."/>
            <person name="Feldblyum T.V."/>
            <person name="Utterback T.R."/>
            <person name="Shu C.L."/>
            <person name="Osoegawa K."/>
            <person name="de Jong P.J."/>
            <person name="Hrdy I."/>
            <person name="Horvathova L."/>
            <person name="Zubacova Z."/>
            <person name="Dolezal P."/>
            <person name="Malik S.B."/>
            <person name="Logsdon J.M. Jr."/>
            <person name="Henze K."/>
            <person name="Gupta A."/>
            <person name="Wang C.C."/>
            <person name="Dunne R.L."/>
            <person name="Upcroft J.A."/>
            <person name="Upcroft P."/>
            <person name="White O."/>
            <person name="Salzberg S.L."/>
            <person name="Tang P."/>
            <person name="Chiu C.-H."/>
            <person name="Lee Y.-S."/>
            <person name="Embley T.M."/>
            <person name="Coombs G.H."/>
            <person name="Mottram J.C."/>
            <person name="Tachezy J."/>
            <person name="Fraser-Liggett C.M."/>
            <person name="Johnson P.J."/>
        </authorList>
    </citation>
    <scope>NUCLEOTIDE SEQUENCE [LARGE SCALE GENOMIC DNA]</scope>
    <source>
        <strain evidence="2">G3</strain>
    </source>
</reference>
<evidence type="ECO:0000259" key="1">
    <source>
        <dbReference type="Pfam" id="PF21939"/>
    </source>
</evidence>
<dbReference type="PANTHER" id="PTHR19051">
    <property type="entry name" value="KERATIN-ASSOCIATED PROTEIN"/>
    <property type="match status" value="1"/>
</dbReference>
<dbReference type="PANTHER" id="PTHR19051:SF32">
    <property type="entry name" value="KERATIN-ASSOCIATED PROTEIN 13-3"/>
    <property type="match status" value="1"/>
</dbReference>
<dbReference type="InParanoid" id="A2F1I4"/>
<dbReference type="Pfam" id="PF12789">
    <property type="entry name" value="PTR"/>
    <property type="match status" value="1"/>
</dbReference>
<dbReference type="EMBL" id="DS113573">
    <property type="protein sequence ID" value="EAY01271.1"/>
    <property type="molecule type" value="Genomic_DNA"/>
</dbReference>
<dbReference type="VEuPathDB" id="TrichDB:TVAGG3_0421760"/>
<dbReference type="eggNOG" id="ENOG502SCZW">
    <property type="taxonomic scope" value="Eukaryota"/>
</dbReference>
<name>A2F1I4_TRIV3</name>
<dbReference type="InterPro" id="IPR053827">
    <property type="entry name" value="Gp10_C"/>
</dbReference>
<gene>
    <name evidence="2" type="ORF">TVAG_027390</name>
</gene>
<evidence type="ECO:0000313" key="2">
    <source>
        <dbReference type="EMBL" id="EAY01271.1"/>
    </source>
</evidence>
<evidence type="ECO:0000313" key="3">
    <source>
        <dbReference type="Proteomes" id="UP000001542"/>
    </source>
</evidence>
<sequence>MSKETASMREIQHNRQLIVQALNKNTTNFSNYSKISESLKEGNLKLTINPLTDEFLFQDSKNHTVCINPTKRTLNEKPIDELLLKADIDNKADKEYVIEKVQEEHDRADATYATKEHTHPELADKTYVDNKMSSEVTRADKEYSKKTHTHTIANITNLQETLNRKSDVGHTHTSSEITDLNVSLEKKADKNHTHDFFATVGIENIAGTVEEPDGTGGDVLNWKPPNFPQGLTSEDDITTMKYIRCRNVYVMEDENKVKFTAQDLYDKKADKTELQTLKTEILQTIYPIGSIYTSMNSTRPEVVLGLGTWTQIVDRFLYCANSSKETGGSKTISGENLPAHSHYIDLTTSEAGWHKHRFWDWSAMKKGKGYDVKDDVKFAINCYWDDTQGEGNHTHFVSGYTQTTGQSKDYMPPYMTVYAWYRIA</sequence>
<dbReference type="VEuPathDB" id="TrichDB:TVAG_027390"/>
<keyword evidence="3" id="KW-1185">Reference proteome</keyword>
<organism evidence="2 3">
    <name type="scientific">Trichomonas vaginalis (strain ATCC PRA-98 / G3)</name>
    <dbReference type="NCBI Taxonomy" id="412133"/>
    <lineage>
        <taxon>Eukaryota</taxon>
        <taxon>Metamonada</taxon>
        <taxon>Parabasalia</taxon>
        <taxon>Trichomonadida</taxon>
        <taxon>Trichomonadidae</taxon>
        <taxon>Trichomonas</taxon>
    </lineage>
</organism>
<dbReference type="VEuPathDB" id="TrichDB:TVAGG3_0435460"/>
<dbReference type="Proteomes" id="UP000001542">
    <property type="component" value="Unassembled WGS sequence"/>
</dbReference>
<proteinExistence type="predicted"/>
<feature type="domain" description="Baseplate structural protein Gp10 C-terminal" evidence="1">
    <location>
        <begin position="281"/>
        <end position="423"/>
    </location>
</feature>
<protein>
    <recommendedName>
        <fullName evidence="1">Baseplate structural protein Gp10 C-terminal domain-containing protein</fullName>
    </recommendedName>
</protein>
<dbReference type="Pfam" id="PF21939">
    <property type="entry name" value="Gp10_C"/>
    <property type="match status" value="1"/>
</dbReference>
<reference evidence="2" key="1">
    <citation type="submission" date="2006-10" db="EMBL/GenBank/DDBJ databases">
        <authorList>
            <person name="Amadeo P."/>
            <person name="Zhao Q."/>
            <person name="Wortman J."/>
            <person name="Fraser-Liggett C."/>
            <person name="Carlton J."/>
        </authorList>
    </citation>
    <scope>NUCLEOTIDE SEQUENCE</scope>
    <source>
        <strain evidence="2">G3</strain>
    </source>
</reference>
<dbReference type="AlphaFoldDB" id="A2F1I4"/>
<accession>A2F1I4</accession>